<gene>
    <name evidence="1" type="ORF">HaLaN_26122</name>
</gene>
<organism evidence="1 2">
    <name type="scientific">Haematococcus lacustris</name>
    <name type="common">Green alga</name>
    <name type="synonym">Haematococcus pluvialis</name>
    <dbReference type="NCBI Taxonomy" id="44745"/>
    <lineage>
        <taxon>Eukaryota</taxon>
        <taxon>Viridiplantae</taxon>
        <taxon>Chlorophyta</taxon>
        <taxon>core chlorophytes</taxon>
        <taxon>Chlorophyceae</taxon>
        <taxon>CS clade</taxon>
        <taxon>Chlamydomonadales</taxon>
        <taxon>Haematococcaceae</taxon>
        <taxon>Haematococcus</taxon>
    </lineage>
</organism>
<accession>A0A6A0A5I9</accession>
<protein>
    <submittedName>
        <fullName evidence="1">Uncharacterized protein</fullName>
    </submittedName>
</protein>
<evidence type="ECO:0000313" key="2">
    <source>
        <dbReference type="Proteomes" id="UP000485058"/>
    </source>
</evidence>
<feature type="non-terminal residue" evidence="1">
    <location>
        <position position="112"/>
    </location>
</feature>
<name>A0A6A0A5I9_HAELA</name>
<reference evidence="1 2" key="1">
    <citation type="submission" date="2020-02" db="EMBL/GenBank/DDBJ databases">
        <title>Draft genome sequence of Haematococcus lacustris strain NIES-144.</title>
        <authorList>
            <person name="Morimoto D."/>
            <person name="Nakagawa S."/>
            <person name="Yoshida T."/>
            <person name="Sawayama S."/>
        </authorList>
    </citation>
    <scope>NUCLEOTIDE SEQUENCE [LARGE SCALE GENOMIC DNA]</scope>
    <source>
        <strain evidence="1 2">NIES-144</strain>
    </source>
</reference>
<evidence type="ECO:0000313" key="1">
    <source>
        <dbReference type="EMBL" id="GFH27748.1"/>
    </source>
</evidence>
<dbReference type="AlphaFoldDB" id="A0A6A0A5I9"/>
<keyword evidence="2" id="KW-1185">Reference proteome</keyword>
<sequence>METTYAPHDCMKAKWRRPTTGRMGHVYPHNRCVHPYVCCCERDLPRMSTAATNSVTITISKAAADGKSQPKSQSNQYQFKFDGVLHDASQEEVYEVRMTGSAAAGVPGVETA</sequence>
<comment type="caution">
    <text evidence="1">The sequence shown here is derived from an EMBL/GenBank/DDBJ whole genome shotgun (WGS) entry which is preliminary data.</text>
</comment>
<dbReference type="Proteomes" id="UP000485058">
    <property type="component" value="Unassembled WGS sequence"/>
</dbReference>
<proteinExistence type="predicted"/>
<dbReference type="EMBL" id="BLLF01003600">
    <property type="protein sequence ID" value="GFH27748.1"/>
    <property type="molecule type" value="Genomic_DNA"/>
</dbReference>